<sequence>MRDYYEKLQTETNWFKLFVPYFLLWTLYLVVLFPIIKYIIVVVIKNKEYSGSNPFYAICVSLIFSAIIAGVRSYANRKRSNS</sequence>
<dbReference type="OrthoDB" id="1824755at2"/>
<organism evidence="2 3">
    <name type="scientific">Ruminococcus albus</name>
    <dbReference type="NCBI Taxonomy" id="1264"/>
    <lineage>
        <taxon>Bacteria</taxon>
        <taxon>Bacillati</taxon>
        <taxon>Bacillota</taxon>
        <taxon>Clostridia</taxon>
        <taxon>Eubacteriales</taxon>
        <taxon>Oscillospiraceae</taxon>
        <taxon>Ruminococcus</taxon>
    </lineage>
</organism>
<feature type="transmembrane region" description="Helical" evidence="1">
    <location>
        <begin position="21"/>
        <end position="43"/>
    </location>
</feature>
<dbReference type="EMBL" id="FOKQ01000004">
    <property type="protein sequence ID" value="SFB87245.1"/>
    <property type="molecule type" value="Genomic_DNA"/>
</dbReference>
<proteinExistence type="predicted"/>
<evidence type="ECO:0000313" key="2">
    <source>
        <dbReference type="EMBL" id="SFB87245.1"/>
    </source>
</evidence>
<dbReference type="Proteomes" id="UP000182192">
    <property type="component" value="Unassembled WGS sequence"/>
</dbReference>
<keyword evidence="1" id="KW-0472">Membrane</keyword>
<evidence type="ECO:0000313" key="3">
    <source>
        <dbReference type="Proteomes" id="UP000182192"/>
    </source>
</evidence>
<protein>
    <submittedName>
        <fullName evidence="2">Uncharacterized protein</fullName>
    </submittedName>
</protein>
<accession>A0A1I1EJE5</accession>
<keyword evidence="1" id="KW-0812">Transmembrane</keyword>
<reference evidence="2 3" key="1">
    <citation type="submission" date="2016-10" db="EMBL/GenBank/DDBJ databases">
        <authorList>
            <person name="de Groot N.N."/>
        </authorList>
    </citation>
    <scope>NUCLEOTIDE SEQUENCE [LARGE SCALE GENOMIC DNA]</scope>
    <source>
        <strain evidence="2 3">AR67</strain>
    </source>
</reference>
<name>A0A1I1EJE5_RUMAL</name>
<evidence type="ECO:0000256" key="1">
    <source>
        <dbReference type="SAM" id="Phobius"/>
    </source>
</evidence>
<dbReference type="AlphaFoldDB" id="A0A1I1EJE5"/>
<feature type="transmembrane region" description="Helical" evidence="1">
    <location>
        <begin position="55"/>
        <end position="75"/>
    </location>
</feature>
<keyword evidence="1" id="KW-1133">Transmembrane helix</keyword>
<gene>
    <name evidence="2" type="ORF">SAMN02910406_00715</name>
</gene>